<sequence>MALAHPTGSRPVYTASSPPSSYRDDESTPWALAFAADVAQLRSEGVSYQDSADFLRALVRKSSLRFTDIREDPARFFLAHRLLAKLAPEHGPGFWIRFTVQFNLFAGTVMALGGPAQLAELDAIQRRGELGSFCLTERFAGVNSGLVVNTTATWDPLSQEFVIHSPNEGAWKNWISQGLTAERAVVIADLRVGEQRLGPHGFLVDMVDPATSRPHPGIVTSDMGRKTTGLDLDNACVRFDHLRVPKGALLNRFGNILGDQYVPVAKGIRTMDMIGQRLFTGRVAVAQAALTFARKLFASTRTYSDAKLCAMRGDAPALSDVPQLRALYDEADAALDEMDAFVGMCEVHLRQCLVADTIPSAELTRAIAVSKIRAVETCIELCFRLKQEVGSYALMDGTGFGHTDFLQCCKFAEGDSRILSQKLSRDAFAEYTKAGGRPCTGWSPEEVAACGRVAGVMRAEAERGVDRARAWDAAWRDVYALAAAVCDRVMGEWTTAHSPLGDGVGVGGVGVGGVAGGSVTTVTARRARM</sequence>
<protein>
    <recommendedName>
        <fullName evidence="3">Acyl-coenzyme A oxidase</fullName>
    </recommendedName>
</protein>
<evidence type="ECO:0000256" key="1">
    <source>
        <dbReference type="SAM" id="MobiDB-lite"/>
    </source>
</evidence>
<dbReference type="EMBL" id="HBFC01037982">
    <property type="protein sequence ID" value="CAD8723335.1"/>
    <property type="molecule type" value="Transcribed_RNA"/>
</dbReference>
<dbReference type="GO" id="GO:0071949">
    <property type="term" value="F:FAD binding"/>
    <property type="evidence" value="ECO:0007669"/>
    <property type="project" value="InterPro"/>
</dbReference>
<dbReference type="PANTHER" id="PTHR10909">
    <property type="entry name" value="ELECTRON TRANSPORT OXIDOREDUCTASE"/>
    <property type="match status" value="1"/>
</dbReference>
<dbReference type="GO" id="GO:0055088">
    <property type="term" value="P:lipid homeostasis"/>
    <property type="evidence" value="ECO:0007669"/>
    <property type="project" value="TreeGrafter"/>
</dbReference>
<dbReference type="GO" id="GO:0005777">
    <property type="term" value="C:peroxisome"/>
    <property type="evidence" value="ECO:0007669"/>
    <property type="project" value="InterPro"/>
</dbReference>
<name>A0A7S0XHX5_9CHLO</name>
<gene>
    <name evidence="2" type="ORF">MANT1106_LOCUS22551</name>
</gene>
<dbReference type="GO" id="GO:0005504">
    <property type="term" value="F:fatty acid binding"/>
    <property type="evidence" value="ECO:0007669"/>
    <property type="project" value="TreeGrafter"/>
</dbReference>
<dbReference type="SUPFAM" id="SSF56645">
    <property type="entry name" value="Acyl-CoA dehydrogenase NM domain-like"/>
    <property type="match status" value="1"/>
</dbReference>
<feature type="region of interest" description="Disordered" evidence="1">
    <location>
        <begin position="1"/>
        <end position="24"/>
    </location>
</feature>
<evidence type="ECO:0008006" key="3">
    <source>
        <dbReference type="Google" id="ProtNLM"/>
    </source>
</evidence>
<proteinExistence type="predicted"/>
<dbReference type="InterPro" id="IPR009100">
    <property type="entry name" value="AcylCoA_DH/oxidase_NM_dom_sf"/>
</dbReference>
<accession>A0A7S0XHX5</accession>
<dbReference type="Gene3D" id="2.40.110.10">
    <property type="entry name" value="Butyryl-CoA Dehydrogenase, subunit A, domain 2"/>
    <property type="match status" value="1"/>
</dbReference>
<dbReference type="GO" id="GO:0003997">
    <property type="term" value="F:acyl-CoA oxidase activity"/>
    <property type="evidence" value="ECO:0007669"/>
    <property type="project" value="InterPro"/>
</dbReference>
<dbReference type="InterPro" id="IPR046373">
    <property type="entry name" value="Acyl-CoA_Oxase/DH_mid-dom_sf"/>
</dbReference>
<evidence type="ECO:0000313" key="2">
    <source>
        <dbReference type="EMBL" id="CAD8723335.1"/>
    </source>
</evidence>
<dbReference type="InterPro" id="IPR012258">
    <property type="entry name" value="Acyl-CoA_oxidase"/>
</dbReference>
<dbReference type="GO" id="GO:0033540">
    <property type="term" value="P:fatty acid beta-oxidation using acyl-CoA oxidase"/>
    <property type="evidence" value="ECO:0007669"/>
    <property type="project" value="TreeGrafter"/>
</dbReference>
<reference evidence="2" key="1">
    <citation type="submission" date="2021-01" db="EMBL/GenBank/DDBJ databases">
        <authorList>
            <person name="Corre E."/>
            <person name="Pelletier E."/>
            <person name="Niang G."/>
            <person name="Scheremetjew M."/>
            <person name="Finn R."/>
            <person name="Kale V."/>
            <person name="Holt S."/>
            <person name="Cochrane G."/>
            <person name="Meng A."/>
            <person name="Brown T."/>
            <person name="Cohen L."/>
        </authorList>
    </citation>
    <scope>NUCLEOTIDE SEQUENCE</scope>
    <source>
        <strain evidence="2">SL-175</strain>
    </source>
</reference>
<dbReference type="AlphaFoldDB" id="A0A7S0XHX5"/>
<organism evidence="2">
    <name type="scientific">Mantoniella antarctica</name>
    <dbReference type="NCBI Taxonomy" id="81844"/>
    <lineage>
        <taxon>Eukaryota</taxon>
        <taxon>Viridiplantae</taxon>
        <taxon>Chlorophyta</taxon>
        <taxon>Mamiellophyceae</taxon>
        <taxon>Mamiellales</taxon>
        <taxon>Mamiellaceae</taxon>
        <taxon>Mantoniella</taxon>
    </lineage>
</organism>